<keyword evidence="4 6" id="KW-1015">Disulfide bond</keyword>
<keyword evidence="5 6" id="KW-0325">Glycoprotein</keyword>
<organism evidence="8">
    <name type="scientific">Rhipicephalus zambeziensis</name>
    <dbReference type="NCBI Taxonomy" id="60191"/>
    <lineage>
        <taxon>Eukaryota</taxon>
        <taxon>Metazoa</taxon>
        <taxon>Ecdysozoa</taxon>
        <taxon>Arthropoda</taxon>
        <taxon>Chelicerata</taxon>
        <taxon>Arachnida</taxon>
        <taxon>Acari</taxon>
        <taxon>Parasitiformes</taxon>
        <taxon>Ixodida</taxon>
        <taxon>Ixodoidea</taxon>
        <taxon>Ixodidae</taxon>
        <taxon>Rhipicephalinae</taxon>
        <taxon>Rhipicephalus</taxon>
        <taxon>Rhipicephalus</taxon>
    </lineage>
</organism>
<evidence type="ECO:0000313" key="8">
    <source>
        <dbReference type="EMBL" id="MAA12090.1"/>
    </source>
</evidence>
<feature type="chain" id="PRO_5012894948" description="Evasin" evidence="7">
    <location>
        <begin position="17"/>
        <end position="109"/>
    </location>
</feature>
<comment type="function">
    <text evidence="6">Salivary chemokine-binding protein which binds to host chemokines.</text>
</comment>
<dbReference type="AlphaFoldDB" id="A0A224YE88"/>
<feature type="signal peptide" evidence="7">
    <location>
        <begin position="1"/>
        <end position="16"/>
    </location>
</feature>
<keyword evidence="2 6" id="KW-0964">Secreted</keyword>
<name>A0A224YE88_9ACAR</name>
<dbReference type="Pfam" id="PF19429">
    <property type="entry name" value="EVA_Class_A"/>
    <property type="match status" value="1"/>
</dbReference>
<protein>
    <recommendedName>
        <fullName evidence="6">Evasin</fullName>
    </recommendedName>
</protein>
<keyword evidence="3 6" id="KW-0732">Signal</keyword>
<evidence type="ECO:0000256" key="7">
    <source>
        <dbReference type="SAM" id="SignalP"/>
    </source>
</evidence>
<evidence type="ECO:0000256" key="6">
    <source>
        <dbReference type="RuleBase" id="RU369006"/>
    </source>
</evidence>
<dbReference type="GO" id="GO:0019957">
    <property type="term" value="F:C-C chemokine binding"/>
    <property type="evidence" value="ECO:0007669"/>
    <property type="project" value="InterPro"/>
</dbReference>
<accession>A0A224YE88</accession>
<sequence>MVRLFFWAALIHFAACDLHPYFTLKEDGIKCHQHTLRTPAGTKIVDCKHDCDSPTPGVGVILTGRQCLTVSMKHVKHMTALVNYTCELGACTANNECNPFDLLIGCWKP</sequence>
<comment type="subcellular location">
    <subcellularLocation>
        <location evidence="1 6">Secreted</location>
    </subcellularLocation>
</comment>
<dbReference type="Gene3D" id="2.30.130.100">
    <property type="match status" value="1"/>
</dbReference>
<evidence type="ECO:0000256" key="4">
    <source>
        <dbReference type="ARBA" id="ARBA00023157"/>
    </source>
</evidence>
<evidence type="ECO:0000256" key="5">
    <source>
        <dbReference type="ARBA" id="ARBA00023180"/>
    </source>
</evidence>
<dbReference type="GO" id="GO:0005576">
    <property type="term" value="C:extracellular region"/>
    <property type="evidence" value="ECO:0007669"/>
    <property type="project" value="UniProtKB-SubCell"/>
</dbReference>
<evidence type="ECO:0000256" key="3">
    <source>
        <dbReference type="ARBA" id="ARBA00022729"/>
    </source>
</evidence>
<evidence type="ECO:0000256" key="2">
    <source>
        <dbReference type="ARBA" id="ARBA00022525"/>
    </source>
</evidence>
<evidence type="ECO:0000256" key="1">
    <source>
        <dbReference type="ARBA" id="ARBA00004613"/>
    </source>
</evidence>
<dbReference type="EMBL" id="GFPF01000944">
    <property type="protein sequence ID" value="MAA12090.1"/>
    <property type="molecule type" value="Transcribed_RNA"/>
</dbReference>
<reference evidence="8" key="1">
    <citation type="journal article" date="2017" name="Parasit. Vectors">
        <title>Sialotranscriptomics of Rhipicephalus zambeziensis reveals intricate expression profiles of secretory proteins and suggests tight temporal transcriptional regulation during blood-feeding.</title>
        <authorList>
            <person name="de Castro M.H."/>
            <person name="de Klerk D."/>
            <person name="Pienaar R."/>
            <person name="Rees D.J.G."/>
            <person name="Mans B.J."/>
        </authorList>
    </citation>
    <scope>NUCLEOTIDE SEQUENCE</scope>
    <source>
        <tissue evidence="8">Salivary glands</tissue>
    </source>
</reference>
<proteinExistence type="predicted"/>
<dbReference type="InterPro" id="IPR045797">
    <property type="entry name" value="EVA_Class_A"/>
</dbReference>